<dbReference type="Gene3D" id="3.50.50.60">
    <property type="entry name" value="FAD/NAD(P)-binding domain"/>
    <property type="match status" value="1"/>
</dbReference>
<evidence type="ECO:0000313" key="2">
    <source>
        <dbReference type="EMBL" id="CAB5209229.1"/>
    </source>
</evidence>
<dbReference type="Pfam" id="PF04820">
    <property type="entry name" value="Trp_halogenase"/>
    <property type="match status" value="1"/>
</dbReference>
<reference evidence="1" key="1">
    <citation type="submission" date="2020-04" db="EMBL/GenBank/DDBJ databases">
        <authorList>
            <person name="Chiriac C."/>
            <person name="Salcher M."/>
            <person name="Ghai R."/>
            <person name="Kavagutti S V."/>
        </authorList>
    </citation>
    <scope>NUCLEOTIDE SEQUENCE</scope>
</reference>
<name>A0A6J5L0H0_9CAUD</name>
<dbReference type="SUPFAM" id="SSF51905">
    <property type="entry name" value="FAD/NAD(P)-binding domain"/>
    <property type="match status" value="1"/>
</dbReference>
<dbReference type="PANTHER" id="PTHR43747">
    <property type="entry name" value="FAD-BINDING PROTEIN"/>
    <property type="match status" value="1"/>
</dbReference>
<dbReference type="InterPro" id="IPR036188">
    <property type="entry name" value="FAD/NAD-bd_sf"/>
</dbReference>
<dbReference type="PANTHER" id="PTHR43747:SF4">
    <property type="entry name" value="FLAVIN-DEPENDENT TRYPTOPHAN HALOGENASE"/>
    <property type="match status" value="1"/>
</dbReference>
<dbReference type="InterPro" id="IPR006905">
    <property type="entry name" value="Flavin_halogenase"/>
</dbReference>
<dbReference type="PIRSF" id="PIRSF011396">
    <property type="entry name" value="Trp_halogenase"/>
    <property type="match status" value="1"/>
</dbReference>
<accession>A0A6J5L0H0</accession>
<dbReference type="InterPro" id="IPR050816">
    <property type="entry name" value="Flavin-dep_Halogenase_NPB"/>
</dbReference>
<proteinExistence type="predicted"/>
<dbReference type="GO" id="GO:0004497">
    <property type="term" value="F:monooxygenase activity"/>
    <property type="evidence" value="ECO:0007669"/>
    <property type="project" value="InterPro"/>
</dbReference>
<gene>
    <name evidence="2" type="ORF">UFOVP181_368</name>
    <name evidence="1" type="ORF">UFOVP57_271</name>
</gene>
<evidence type="ECO:0000313" key="1">
    <source>
        <dbReference type="EMBL" id="CAB4125870.1"/>
    </source>
</evidence>
<protein>
    <submittedName>
        <fullName evidence="1">Flavin-dependent halogenase</fullName>
    </submittedName>
</protein>
<sequence>MRVKTVTIIGGGSSGWMAAASLAKLCPGVHISLIESPNINTVGVGESTLGHITKFLTMLGLEDEDWMPHCNATYKNSIRFTNFRENDGSSFQYPFSLGFDFTDKPGGINSWSELATLYPDEYTPDTFAEMYATANTFLANYNKQTRNRQGNLRHFNFKWDTAYHVDAQLFGQYLKEKIALPNGVNYMQGDVEACIKDSNGYITKLLLKNGQELISDLWIDCTGFKSLLLGKWMEQEFLSFDTHLANDSAWACRIPYEDRENEMHNYTDCYALSNGWVWHIPLWNRIGTGYVYSSKFISKEDAKQEFIKHLATTGSKERAENAEMFHIDIKHGRRKRGWVKNVVGVGLSYGFVEPLESTGLLTTHENIIKLVEILNRRNGIVTRTEKEGFNFAVENEVLKFRDFVSQHYALSSRDDTPYWQWATEEHEYCPEMLLTTVSRQNQYPNLIGNITLAQTYNTDFVPALFIAAGMGVKSISTKELFTIDPNKKNELDYTKKQHEQHRQYVMEYVKTLPSHYEFLKNEIYGGTDDYAM</sequence>
<dbReference type="EMBL" id="LR796187">
    <property type="protein sequence ID" value="CAB4125870.1"/>
    <property type="molecule type" value="Genomic_DNA"/>
</dbReference>
<dbReference type="InterPro" id="IPR033856">
    <property type="entry name" value="Trp_halogen"/>
</dbReference>
<dbReference type="EMBL" id="LR798231">
    <property type="protein sequence ID" value="CAB5209229.1"/>
    <property type="molecule type" value="Genomic_DNA"/>
</dbReference>
<organism evidence="1">
    <name type="scientific">uncultured Caudovirales phage</name>
    <dbReference type="NCBI Taxonomy" id="2100421"/>
    <lineage>
        <taxon>Viruses</taxon>
        <taxon>Duplodnaviria</taxon>
        <taxon>Heunggongvirae</taxon>
        <taxon>Uroviricota</taxon>
        <taxon>Caudoviricetes</taxon>
        <taxon>Peduoviridae</taxon>
        <taxon>Maltschvirus</taxon>
        <taxon>Maltschvirus maltsch</taxon>
    </lineage>
</organism>